<organism evidence="2 3">
    <name type="scientific">Herbiconiux daphne</name>
    <dbReference type="NCBI Taxonomy" id="2970914"/>
    <lineage>
        <taxon>Bacteria</taxon>
        <taxon>Bacillati</taxon>
        <taxon>Actinomycetota</taxon>
        <taxon>Actinomycetes</taxon>
        <taxon>Micrococcales</taxon>
        <taxon>Microbacteriaceae</taxon>
        <taxon>Herbiconiux</taxon>
    </lineage>
</organism>
<reference evidence="2" key="1">
    <citation type="submission" date="2022-08" db="EMBL/GenBank/DDBJ databases">
        <authorList>
            <person name="Deng Y."/>
            <person name="Han X.-F."/>
            <person name="Zhang Y.-Q."/>
        </authorList>
    </citation>
    <scope>NUCLEOTIDE SEQUENCE</scope>
    <source>
        <strain evidence="2">CPCC 203386</strain>
    </source>
</reference>
<dbReference type="InterPro" id="IPR037523">
    <property type="entry name" value="VOC_core"/>
</dbReference>
<keyword evidence="3" id="KW-1185">Reference proteome</keyword>
<proteinExistence type="predicted"/>
<sequence>MDQRLDFITLATADLGAARAFYRDGLGWSPLLDVPGEILFFQVGRGLVLGLFDAAAFAADLASGAASGAAPDGGSLGAPGAAASGTAAAAASAAAPAPAGLTLSHNVDSADAVDAAVERMLAAGGAVVKPPQQAAFGGYHGHVADPNGVIWEVAFNPGWSVDPDGTVKLEPVE</sequence>
<dbReference type="RefSeq" id="WP_259539613.1">
    <property type="nucleotide sequence ID" value="NZ_JANLCJ010000004.1"/>
</dbReference>
<dbReference type="InterPro" id="IPR029068">
    <property type="entry name" value="Glyas_Bleomycin-R_OHBP_Dase"/>
</dbReference>
<dbReference type="SUPFAM" id="SSF54593">
    <property type="entry name" value="Glyoxalase/Bleomycin resistance protein/Dihydroxybiphenyl dioxygenase"/>
    <property type="match status" value="1"/>
</dbReference>
<dbReference type="PROSITE" id="PS51819">
    <property type="entry name" value="VOC"/>
    <property type="match status" value="1"/>
</dbReference>
<evidence type="ECO:0000313" key="3">
    <source>
        <dbReference type="Proteomes" id="UP001165586"/>
    </source>
</evidence>
<evidence type="ECO:0000259" key="1">
    <source>
        <dbReference type="PROSITE" id="PS51819"/>
    </source>
</evidence>
<dbReference type="InterPro" id="IPR004360">
    <property type="entry name" value="Glyas_Fos-R_dOase_dom"/>
</dbReference>
<comment type="caution">
    <text evidence="2">The sequence shown here is derived from an EMBL/GenBank/DDBJ whole genome shotgun (WGS) entry which is preliminary data.</text>
</comment>
<dbReference type="Gene3D" id="3.10.180.10">
    <property type="entry name" value="2,3-Dihydroxybiphenyl 1,2-Dioxygenase, domain 1"/>
    <property type="match status" value="2"/>
</dbReference>
<accession>A0ABT2H495</accession>
<protein>
    <submittedName>
        <fullName evidence="2">VOC family protein</fullName>
    </submittedName>
</protein>
<dbReference type="PANTHER" id="PTHR36503">
    <property type="entry name" value="BLR2520 PROTEIN"/>
    <property type="match status" value="1"/>
</dbReference>
<dbReference type="Pfam" id="PF00903">
    <property type="entry name" value="Glyoxalase"/>
    <property type="match status" value="1"/>
</dbReference>
<dbReference type="EMBL" id="JANLCJ010000004">
    <property type="protein sequence ID" value="MCS5734743.1"/>
    <property type="molecule type" value="Genomic_DNA"/>
</dbReference>
<dbReference type="Proteomes" id="UP001165586">
    <property type="component" value="Unassembled WGS sequence"/>
</dbReference>
<name>A0ABT2H495_9MICO</name>
<gene>
    <name evidence="2" type="ORF">N1032_13445</name>
</gene>
<dbReference type="PANTHER" id="PTHR36503:SF1">
    <property type="entry name" value="BLR2520 PROTEIN"/>
    <property type="match status" value="1"/>
</dbReference>
<evidence type="ECO:0000313" key="2">
    <source>
        <dbReference type="EMBL" id="MCS5734743.1"/>
    </source>
</evidence>
<feature type="domain" description="VOC" evidence="1">
    <location>
        <begin position="4"/>
        <end position="156"/>
    </location>
</feature>